<dbReference type="Proteomes" id="UP000246722">
    <property type="component" value="Unassembled WGS sequence"/>
</dbReference>
<proteinExistence type="predicted"/>
<sequence length="278" mass="28618">MNLILRPVAAEFAKILSTRMWWILALVLFGYIALLAGGLSALFGGVESGAISPDSMNSGGGAGLSTLGSLPPLIYSFAASVGYVFPVLLGALATTGEFRHQTLTPTFLATPRRDRVLGAKTIALFVVGAVLGLVGLAASVGVGALVFNGFGIDPLLADGETWALIGRTVLAMALWAVIGVGLGVLVPSQVASIVIVLAFTQFIEPLLRFASTFTEVTADIGKFLPGAASDALVGASFFTLASPGGSVLEPWQGGLVLLAYGLLATGFGYLISWKRDVT</sequence>
<keyword evidence="1" id="KW-1133">Transmembrane helix</keyword>
<dbReference type="OrthoDB" id="5244396at2"/>
<gene>
    <name evidence="2" type="ORF">CTB96_05570</name>
</gene>
<dbReference type="EMBL" id="QHLY01000005">
    <property type="protein sequence ID" value="PXA72341.1"/>
    <property type="molecule type" value="Genomic_DNA"/>
</dbReference>
<name>A0A318A0B7_9MICO</name>
<feature type="transmembrane region" description="Helical" evidence="1">
    <location>
        <begin position="21"/>
        <end position="46"/>
    </location>
</feature>
<keyword evidence="1" id="KW-0472">Membrane</keyword>
<evidence type="ECO:0000313" key="3">
    <source>
        <dbReference type="Proteomes" id="UP000246722"/>
    </source>
</evidence>
<reference evidence="2 3" key="1">
    <citation type="submission" date="2018-05" db="EMBL/GenBank/DDBJ databases">
        <title>Genetic diversity of glacier-inhabiting Cryobacterium bacteria in China and description of Cryobacterium mengkeensis sp. nov. and Arthrobacter glacialis sp. nov.</title>
        <authorList>
            <person name="Liu Q."/>
            <person name="Xin Y.-H."/>
        </authorList>
    </citation>
    <scope>NUCLEOTIDE SEQUENCE [LARGE SCALE GENOMIC DNA]</scope>
    <source>
        <strain evidence="2 3">SK-1</strain>
    </source>
</reference>
<feature type="transmembrane region" description="Helical" evidence="1">
    <location>
        <begin position="253"/>
        <end position="272"/>
    </location>
</feature>
<feature type="transmembrane region" description="Helical" evidence="1">
    <location>
        <begin position="73"/>
        <end position="93"/>
    </location>
</feature>
<accession>A0A318A0B7</accession>
<keyword evidence="1" id="KW-0812">Transmembrane</keyword>
<dbReference type="RefSeq" id="WP_110125862.1">
    <property type="nucleotide sequence ID" value="NZ_QHLY01000005.1"/>
</dbReference>
<keyword evidence="3" id="KW-1185">Reference proteome</keyword>
<dbReference type="AlphaFoldDB" id="A0A318A0B7"/>
<comment type="caution">
    <text evidence="2">The sequence shown here is derived from an EMBL/GenBank/DDBJ whole genome shotgun (WGS) entry which is preliminary data.</text>
</comment>
<protein>
    <submittedName>
        <fullName evidence="2">ABC transporter permease</fullName>
    </submittedName>
</protein>
<evidence type="ECO:0000256" key="1">
    <source>
        <dbReference type="SAM" id="Phobius"/>
    </source>
</evidence>
<feature type="transmembrane region" description="Helical" evidence="1">
    <location>
        <begin position="172"/>
        <end position="199"/>
    </location>
</feature>
<feature type="transmembrane region" description="Helical" evidence="1">
    <location>
        <begin position="122"/>
        <end position="152"/>
    </location>
</feature>
<organism evidence="2 3">
    <name type="scientific">Cryobacterium arcticum</name>
    <dbReference type="NCBI Taxonomy" id="670052"/>
    <lineage>
        <taxon>Bacteria</taxon>
        <taxon>Bacillati</taxon>
        <taxon>Actinomycetota</taxon>
        <taxon>Actinomycetes</taxon>
        <taxon>Micrococcales</taxon>
        <taxon>Microbacteriaceae</taxon>
        <taxon>Cryobacterium</taxon>
    </lineage>
</organism>
<evidence type="ECO:0000313" key="2">
    <source>
        <dbReference type="EMBL" id="PXA72341.1"/>
    </source>
</evidence>